<accession>A0A6B7DVQ0</accession>
<keyword evidence="8 13" id="KW-1133">Transmembrane helix</keyword>
<evidence type="ECO:0000256" key="10">
    <source>
        <dbReference type="ARBA" id="ARBA00023128"/>
    </source>
</evidence>
<keyword evidence="5 12" id="KW-0138">CF(0)</keyword>
<name>A0A6B7DVQ0_9EUCA</name>
<evidence type="ECO:0000256" key="12">
    <source>
        <dbReference type="RuleBase" id="RU003661"/>
    </source>
</evidence>
<evidence type="ECO:0000256" key="5">
    <source>
        <dbReference type="ARBA" id="ARBA00022547"/>
    </source>
</evidence>
<proteinExistence type="inferred from homology"/>
<dbReference type="EMBL" id="MF741653">
    <property type="protein sequence ID" value="QAA11056.1"/>
    <property type="molecule type" value="Genomic_DNA"/>
</dbReference>
<organism evidence="14">
    <name type="scientific">Stenopus scutellatus</name>
    <dbReference type="NCBI Taxonomy" id="1986563"/>
    <lineage>
        <taxon>Eukaryota</taxon>
        <taxon>Metazoa</taxon>
        <taxon>Ecdysozoa</taxon>
        <taxon>Arthropoda</taxon>
        <taxon>Crustacea</taxon>
        <taxon>Multicrustacea</taxon>
        <taxon>Malacostraca</taxon>
        <taxon>Eumalacostraca</taxon>
        <taxon>Eucarida</taxon>
        <taxon>Decapoda</taxon>
        <taxon>Pleocyemata</taxon>
        <taxon>Stenopodidea</taxon>
        <taxon>Stenopodidae</taxon>
        <taxon>Stenopus</taxon>
    </lineage>
</organism>
<evidence type="ECO:0000256" key="11">
    <source>
        <dbReference type="ARBA" id="ARBA00023136"/>
    </source>
</evidence>
<feature type="transmembrane region" description="Helical" evidence="13">
    <location>
        <begin position="6"/>
        <end position="29"/>
    </location>
</feature>
<evidence type="ECO:0000256" key="1">
    <source>
        <dbReference type="ARBA" id="ARBA00004304"/>
    </source>
</evidence>
<evidence type="ECO:0000256" key="9">
    <source>
        <dbReference type="ARBA" id="ARBA00023065"/>
    </source>
</evidence>
<dbReference type="GO" id="GO:0045259">
    <property type="term" value="C:proton-transporting ATP synthase complex"/>
    <property type="evidence" value="ECO:0007669"/>
    <property type="project" value="UniProtKB-KW"/>
</dbReference>
<evidence type="ECO:0000256" key="13">
    <source>
        <dbReference type="SAM" id="Phobius"/>
    </source>
</evidence>
<evidence type="ECO:0000256" key="7">
    <source>
        <dbReference type="ARBA" id="ARBA00022781"/>
    </source>
</evidence>
<gene>
    <name evidence="14" type="primary">atp8</name>
</gene>
<dbReference type="AlphaFoldDB" id="A0A6B7DVQ0"/>
<comment type="subunit">
    <text evidence="3">F-type ATPases have 2 components, CF(1) - the catalytic core - and CF(0) - the membrane proton channel.</text>
</comment>
<dbReference type="InterPro" id="IPR001421">
    <property type="entry name" value="ATP8_metazoa"/>
</dbReference>
<evidence type="ECO:0000256" key="8">
    <source>
        <dbReference type="ARBA" id="ARBA00022989"/>
    </source>
</evidence>
<evidence type="ECO:0000256" key="3">
    <source>
        <dbReference type="ARBA" id="ARBA00011291"/>
    </source>
</evidence>
<protein>
    <recommendedName>
        <fullName evidence="12">ATP synthase complex subunit 8</fullName>
    </recommendedName>
</protein>
<geneLocation type="mitochondrion" evidence="14"/>
<comment type="subcellular location">
    <subcellularLocation>
        <location evidence="1 12">Mitochondrion membrane</location>
        <topology evidence="1 12">Single-pass membrane protein</topology>
    </subcellularLocation>
</comment>
<evidence type="ECO:0000313" key="14">
    <source>
        <dbReference type="EMBL" id="QAA11056.1"/>
    </source>
</evidence>
<dbReference type="Pfam" id="PF00895">
    <property type="entry name" value="ATP-synt_8"/>
    <property type="match status" value="1"/>
</dbReference>
<reference evidence="14" key="1">
    <citation type="submission" date="2017-08" db="EMBL/GenBank/DDBJ databases">
        <title>Complete mitochondrial genome of Stenopus scutellatus.</title>
        <authorList>
            <person name="Tan M.H."/>
            <person name="Gan H.M."/>
            <person name="Heather B.-G."/>
            <person name="Chan T.Y."/>
            <person name="Austin C.M."/>
        </authorList>
    </citation>
    <scope>NUCLEOTIDE SEQUENCE</scope>
</reference>
<keyword evidence="4 12" id="KW-0813">Transport</keyword>
<keyword evidence="6 12" id="KW-0812">Transmembrane</keyword>
<evidence type="ECO:0000256" key="6">
    <source>
        <dbReference type="ARBA" id="ARBA00022692"/>
    </source>
</evidence>
<evidence type="ECO:0000256" key="2">
    <source>
        <dbReference type="ARBA" id="ARBA00008892"/>
    </source>
</evidence>
<dbReference type="GO" id="GO:0031966">
    <property type="term" value="C:mitochondrial membrane"/>
    <property type="evidence" value="ECO:0007669"/>
    <property type="project" value="UniProtKB-SubCell"/>
</dbReference>
<dbReference type="GO" id="GO:0015986">
    <property type="term" value="P:proton motive force-driven ATP synthesis"/>
    <property type="evidence" value="ECO:0007669"/>
    <property type="project" value="InterPro"/>
</dbReference>
<keyword evidence="10 12" id="KW-0496">Mitochondrion</keyword>
<sequence>MPQMAPMLWLYLFIFFISVYLIFLILNFFSKLPSPVSIKKQTKELPSLSWKW</sequence>
<evidence type="ECO:0000256" key="4">
    <source>
        <dbReference type="ARBA" id="ARBA00022448"/>
    </source>
</evidence>
<keyword evidence="11 13" id="KW-0472">Membrane</keyword>
<keyword evidence="7 12" id="KW-0375">Hydrogen ion transport</keyword>
<dbReference type="GO" id="GO:0015078">
    <property type="term" value="F:proton transmembrane transporter activity"/>
    <property type="evidence" value="ECO:0007669"/>
    <property type="project" value="InterPro"/>
</dbReference>
<keyword evidence="9 12" id="KW-0406">Ion transport</keyword>
<comment type="similarity">
    <text evidence="2 12">Belongs to the ATPase protein 8 family.</text>
</comment>